<dbReference type="EMBL" id="SEKV01000120">
    <property type="protein sequence ID" value="TFY63775.1"/>
    <property type="molecule type" value="Genomic_DNA"/>
</dbReference>
<reference evidence="4 5" key="1">
    <citation type="submission" date="2019-01" db="EMBL/GenBank/DDBJ databases">
        <title>Genome sequencing of the rare red list fungi Fomitopsis rosea.</title>
        <authorList>
            <person name="Buettner E."/>
            <person name="Kellner H."/>
        </authorList>
    </citation>
    <scope>NUCLEOTIDE SEQUENCE [LARGE SCALE GENOMIC DNA]</scope>
    <source>
        <strain evidence="4 5">DSM 105464</strain>
    </source>
</reference>
<dbReference type="SUPFAM" id="SSF50685">
    <property type="entry name" value="Barwin-like endoglucanases"/>
    <property type="match status" value="1"/>
</dbReference>
<dbReference type="InterPro" id="IPR010829">
    <property type="entry name" value="Cerato-platanin"/>
</dbReference>
<name>A0A4Y9YN10_9APHY</name>
<dbReference type="CDD" id="cd22778">
    <property type="entry name" value="DPBB_CEPL-like"/>
    <property type="match status" value="1"/>
</dbReference>
<dbReference type="AlphaFoldDB" id="A0A4Y9YN10"/>
<organism evidence="4 5">
    <name type="scientific">Rhodofomes roseus</name>
    <dbReference type="NCBI Taxonomy" id="34475"/>
    <lineage>
        <taxon>Eukaryota</taxon>
        <taxon>Fungi</taxon>
        <taxon>Dikarya</taxon>
        <taxon>Basidiomycota</taxon>
        <taxon>Agaricomycotina</taxon>
        <taxon>Agaricomycetes</taxon>
        <taxon>Polyporales</taxon>
        <taxon>Rhodofomes</taxon>
    </lineage>
</organism>
<dbReference type="Pfam" id="PF07249">
    <property type="entry name" value="Cerato-platanin"/>
    <property type="match status" value="1"/>
</dbReference>
<evidence type="ECO:0008006" key="6">
    <source>
        <dbReference type="Google" id="ProtNLM"/>
    </source>
</evidence>
<evidence type="ECO:0000256" key="2">
    <source>
        <dbReference type="ARBA" id="ARBA00010421"/>
    </source>
</evidence>
<keyword evidence="3" id="KW-0964">Secreted</keyword>
<comment type="caution">
    <text evidence="4">The sequence shown here is derived from an EMBL/GenBank/DDBJ whole genome shotgun (WGS) entry which is preliminary data.</text>
</comment>
<comment type="similarity">
    <text evidence="2">Belongs to the cerato-platanin family.</text>
</comment>
<dbReference type="Proteomes" id="UP000298390">
    <property type="component" value="Unassembled WGS sequence"/>
</dbReference>
<evidence type="ECO:0000256" key="3">
    <source>
        <dbReference type="ARBA" id="ARBA00022525"/>
    </source>
</evidence>
<evidence type="ECO:0000256" key="1">
    <source>
        <dbReference type="ARBA" id="ARBA00004613"/>
    </source>
</evidence>
<proteinExistence type="inferred from homology"/>
<accession>A0A4Y9YN10</accession>
<comment type="subcellular location">
    <subcellularLocation>
        <location evidence="1">Secreted</location>
    </subcellularLocation>
</comment>
<evidence type="ECO:0000313" key="5">
    <source>
        <dbReference type="Proteomes" id="UP000298390"/>
    </source>
</evidence>
<protein>
    <recommendedName>
        <fullName evidence="6">Cerato-platanin</fullName>
    </recommendedName>
</protein>
<dbReference type="InterPro" id="IPR036908">
    <property type="entry name" value="RlpA-like_sf"/>
</dbReference>
<dbReference type="Gene3D" id="2.40.40.10">
    <property type="entry name" value="RlpA-like domain"/>
    <property type="match status" value="1"/>
</dbReference>
<evidence type="ECO:0000313" key="4">
    <source>
        <dbReference type="EMBL" id="TFY63775.1"/>
    </source>
</evidence>
<sequence length="141" mass="14689">MLPSMITLPFTFSSLVSRNASSVESVTISYDTAYDDFSAQVTNLACSSNLTNLGFTNLGSIPGFPYIGGSSAVSSSGSTGCITCWELSYNETNINVLVVDYADEGLNIAQAAMNGLTGGDAQELGILWATAVEVDVTECGM</sequence>
<gene>
    <name evidence="4" type="ORF">EVJ58_g3059</name>
</gene>
<dbReference type="GO" id="GO:0005576">
    <property type="term" value="C:extracellular region"/>
    <property type="evidence" value="ECO:0007669"/>
    <property type="project" value="UniProtKB-SubCell"/>
</dbReference>